<evidence type="ECO:0000313" key="2">
    <source>
        <dbReference type="EMBL" id="KAJ5364718.1"/>
    </source>
</evidence>
<name>A0A9W9V0V5_9EURO</name>
<evidence type="ECO:0000256" key="1">
    <source>
        <dbReference type="SAM" id="MobiDB-lite"/>
    </source>
</evidence>
<dbReference type="EMBL" id="JAPZBS010000008">
    <property type="protein sequence ID" value="KAJ5364718.1"/>
    <property type="molecule type" value="Genomic_DNA"/>
</dbReference>
<dbReference type="AlphaFoldDB" id="A0A9W9V0V5"/>
<feature type="region of interest" description="Disordered" evidence="1">
    <location>
        <begin position="1"/>
        <end position="44"/>
    </location>
</feature>
<reference evidence="2" key="1">
    <citation type="submission" date="2022-11" db="EMBL/GenBank/DDBJ databases">
        <authorList>
            <person name="Petersen C."/>
        </authorList>
    </citation>
    <scope>NUCLEOTIDE SEQUENCE</scope>
    <source>
        <strain evidence="2">IBT 29864</strain>
    </source>
</reference>
<gene>
    <name evidence="2" type="ORF">N7496_010431</name>
</gene>
<evidence type="ECO:0000313" key="3">
    <source>
        <dbReference type="Proteomes" id="UP001147782"/>
    </source>
</evidence>
<comment type="caution">
    <text evidence="2">The sequence shown here is derived from an EMBL/GenBank/DDBJ whole genome shotgun (WGS) entry which is preliminary data.</text>
</comment>
<accession>A0A9W9V0V5</accession>
<organism evidence="2 3">
    <name type="scientific">Penicillium cataractarum</name>
    <dbReference type="NCBI Taxonomy" id="2100454"/>
    <lineage>
        <taxon>Eukaryota</taxon>
        <taxon>Fungi</taxon>
        <taxon>Dikarya</taxon>
        <taxon>Ascomycota</taxon>
        <taxon>Pezizomycotina</taxon>
        <taxon>Eurotiomycetes</taxon>
        <taxon>Eurotiomycetidae</taxon>
        <taxon>Eurotiales</taxon>
        <taxon>Aspergillaceae</taxon>
        <taxon>Penicillium</taxon>
    </lineage>
</organism>
<feature type="compositionally biased region" description="Polar residues" evidence="1">
    <location>
        <begin position="7"/>
        <end position="16"/>
    </location>
</feature>
<sequence>MSVIISHLNSSSTISPSRGKAQSLHAVDDNAPRPARRTGTGKDAHNALVRVDHRERVAPDVCSLPVNACVLQNALHSANRGCKVTVIVEEMHRGRIRHAVVCHDEAHSVNKFNTSPANSDALNHVITDHLAEENFKELIHRAPVTVVAGNSRIVGLGKVEAV</sequence>
<dbReference type="Proteomes" id="UP001147782">
    <property type="component" value="Unassembled WGS sequence"/>
</dbReference>
<keyword evidence="3" id="KW-1185">Reference proteome</keyword>
<proteinExistence type="predicted"/>
<dbReference type="GeneID" id="81442523"/>
<reference evidence="2" key="2">
    <citation type="journal article" date="2023" name="IMA Fungus">
        <title>Comparative genomic study of the Penicillium genus elucidates a diverse pangenome and 15 lateral gene transfer events.</title>
        <authorList>
            <person name="Petersen C."/>
            <person name="Sorensen T."/>
            <person name="Nielsen M.R."/>
            <person name="Sondergaard T.E."/>
            <person name="Sorensen J.L."/>
            <person name="Fitzpatrick D.A."/>
            <person name="Frisvad J.C."/>
            <person name="Nielsen K.L."/>
        </authorList>
    </citation>
    <scope>NUCLEOTIDE SEQUENCE</scope>
    <source>
        <strain evidence="2">IBT 29864</strain>
    </source>
</reference>
<dbReference type="RefSeq" id="XP_056552344.1">
    <property type="nucleotide sequence ID" value="XM_056703344.1"/>
</dbReference>
<protein>
    <submittedName>
        <fullName evidence="2">Uncharacterized protein</fullName>
    </submittedName>
</protein>